<feature type="domain" description="Beta-ketoacyl-[acyl-carrier-protein] synthase III N-terminal" evidence="14">
    <location>
        <begin position="123"/>
        <end position="195"/>
    </location>
</feature>
<accession>A0A7C5EMI8</accession>
<keyword evidence="7 12" id="KW-0443">Lipid metabolism</keyword>
<dbReference type="AlphaFoldDB" id="A0A7C5EMI8"/>
<keyword evidence="9 12" id="KW-0511">Multifunctional enzyme</keyword>
<comment type="subcellular location">
    <subcellularLocation>
        <location evidence="12">Cytoplasm</location>
    </subcellularLocation>
</comment>
<evidence type="ECO:0000259" key="14">
    <source>
        <dbReference type="Pfam" id="PF08545"/>
    </source>
</evidence>
<dbReference type="EC" id="2.3.1.180" evidence="3 12"/>
<evidence type="ECO:0000256" key="4">
    <source>
        <dbReference type="ARBA" id="ARBA00022516"/>
    </source>
</evidence>
<keyword evidence="4 12" id="KW-0444">Lipid biosynthesis</keyword>
<evidence type="ECO:0000256" key="11">
    <source>
        <dbReference type="ARBA" id="ARBA00051096"/>
    </source>
</evidence>
<name>A0A7C5EMI8_9BACT</name>
<dbReference type="PANTHER" id="PTHR43091">
    <property type="entry name" value="3-OXOACYL-[ACYL-CARRIER-PROTEIN] SYNTHASE"/>
    <property type="match status" value="1"/>
</dbReference>
<comment type="similarity">
    <text evidence="2 12">Belongs to the thiolase-like superfamily. FabH family.</text>
</comment>
<dbReference type="UniPathway" id="UPA00094"/>
<dbReference type="GO" id="GO:0004315">
    <property type="term" value="F:3-oxoacyl-[acyl-carrier-protein] synthase activity"/>
    <property type="evidence" value="ECO:0007669"/>
    <property type="project" value="InterPro"/>
</dbReference>
<dbReference type="SUPFAM" id="SSF53901">
    <property type="entry name" value="Thiolase-like"/>
    <property type="match status" value="1"/>
</dbReference>
<protein>
    <recommendedName>
        <fullName evidence="3 12">Beta-ketoacyl-[acyl-carrier-protein] synthase III</fullName>
        <shortName evidence="12">Beta-ketoacyl-ACP synthase III</shortName>
        <shortName evidence="12">KAS III</shortName>
        <ecNumber evidence="3 12">2.3.1.180</ecNumber>
    </recommendedName>
    <alternativeName>
        <fullName evidence="12">3-oxoacyl-[acyl-carrier-protein] synthase 3</fullName>
    </alternativeName>
    <alternativeName>
        <fullName evidence="12">3-oxoacyl-[acyl-carrier-protein] synthase III</fullName>
    </alternativeName>
</protein>
<feature type="domain" description="Beta-ketoacyl-[acyl-carrier-protein] synthase III C-terminal" evidence="13">
    <location>
        <begin position="251"/>
        <end position="340"/>
    </location>
</feature>
<organism evidence="15">
    <name type="scientific">Desulfobacca acetoxidans</name>
    <dbReference type="NCBI Taxonomy" id="60893"/>
    <lineage>
        <taxon>Bacteria</taxon>
        <taxon>Pseudomonadati</taxon>
        <taxon>Thermodesulfobacteriota</taxon>
        <taxon>Desulfobaccia</taxon>
        <taxon>Desulfobaccales</taxon>
        <taxon>Desulfobaccaceae</taxon>
        <taxon>Desulfobacca</taxon>
    </lineage>
</organism>
<feature type="active site" evidence="12">
    <location>
        <position position="267"/>
    </location>
</feature>
<keyword evidence="6 12" id="KW-0276">Fatty acid metabolism</keyword>
<dbReference type="NCBIfam" id="TIGR00747">
    <property type="entry name" value="fabH"/>
    <property type="match status" value="1"/>
</dbReference>
<evidence type="ECO:0000256" key="12">
    <source>
        <dbReference type="HAMAP-Rule" id="MF_01815"/>
    </source>
</evidence>
<keyword evidence="10 12" id="KW-0012">Acyltransferase</keyword>
<dbReference type="CDD" id="cd00830">
    <property type="entry name" value="KAS_III"/>
    <property type="match status" value="1"/>
</dbReference>
<feature type="active site" evidence="12">
    <location>
        <position position="129"/>
    </location>
</feature>
<evidence type="ECO:0000256" key="10">
    <source>
        <dbReference type="ARBA" id="ARBA00023315"/>
    </source>
</evidence>
<dbReference type="PANTHER" id="PTHR43091:SF1">
    <property type="entry name" value="BETA-KETOACYL-[ACYL-CARRIER-PROTEIN] SYNTHASE III, CHLOROPLASTIC"/>
    <property type="match status" value="1"/>
</dbReference>
<dbReference type="Pfam" id="PF08545">
    <property type="entry name" value="ACP_syn_III"/>
    <property type="match status" value="1"/>
</dbReference>
<dbReference type="EMBL" id="DTKJ01000055">
    <property type="protein sequence ID" value="HGZ12096.1"/>
    <property type="molecule type" value="Genomic_DNA"/>
</dbReference>
<keyword evidence="5 12" id="KW-0808">Transferase</keyword>
<sequence>MRYKDGHLREGEGVTPRRIGILGTGIYVPERVLTNEDLARIVDTNDDWIRERTGIAERRIAAPEENTVTMAVAAARQALENAGLSPRNLSYIILATNTPTHIFPAGAIQVQEALGVNGVLAGFDLQAGCTGFNYALYVAERLVAPEGKYALVIGSDTNSRFTDWTDRTTCVLFGDGAGAAVVGPVERGGIITSFVASSLNMKLVCETEFNAEVSPFVPFSNTTSRHFLRMDGPEIFKFAVNAVKDSIRRILEMAGIDREELDYLIIHQANNRIIEAAARFAKVPLEKLYVNIHRYGNTSAASVPIALHEALQEGRIRPGDKVLLVSFGAGVTWGAALLEWSG</sequence>
<feature type="region of interest" description="ACP-binding" evidence="12">
    <location>
        <begin position="268"/>
        <end position="272"/>
    </location>
</feature>
<evidence type="ECO:0000313" key="15">
    <source>
        <dbReference type="EMBL" id="HGZ12096.1"/>
    </source>
</evidence>
<comment type="function">
    <text evidence="12">Catalyzes the condensation reaction of fatty acid synthesis by the addition to an acyl acceptor of two carbons from malonyl-ACP. Catalyzes the first condensation reaction which initiates fatty acid synthesis and may therefore play a role in governing the total rate of fatty acid production. Possesses both acetoacetyl-ACP synthase and acetyl transacylase activities. Its substrate specificity determines the biosynthesis of branched-chain and/or straight-chain of fatty acids.</text>
</comment>
<dbReference type="Pfam" id="PF08541">
    <property type="entry name" value="ACP_syn_III_C"/>
    <property type="match status" value="1"/>
</dbReference>
<keyword evidence="12" id="KW-0963">Cytoplasm</keyword>
<evidence type="ECO:0000256" key="2">
    <source>
        <dbReference type="ARBA" id="ARBA00008642"/>
    </source>
</evidence>
<dbReference type="HAMAP" id="MF_01815">
    <property type="entry name" value="FabH"/>
    <property type="match status" value="1"/>
</dbReference>
<reference evidence="15" key="1">
    <citation type="journal article" date="2020" name="mSystems">
        <title>Genome- and Community-Level Interaction Insights into Carbon Utilization and Element Cycling Functions of Hydrothermarchaeota in Hydrothermal Sediment.</title>
        <authorList>
            <person name="Zhou Z."/>
            <person name="Liu Y."/>
            <person name="Xu W."/>
            <person name="Pan J."/>
            <person name="Luo Z.H."/>
            <person name="Li M."/>
        </authorList>
    </citation>
    <scope>NUCLEOTIDE SEQUENCE [LARGE SCALE GENOMIC DNA]</scope>
    <source>
        <strain evidence="15">SpSt-853</strain>
    </source>
</reference>
<dbReference type="InterPro" id="IPR013751">
    <property type="entry name" value="ACP_syn_III_N"/>
</dbReference>
<comment type="subunit">
    <text evidence="12">Homodimer.</text>
</comment>
<evidence type="ECO:0000256" key="7">
    <source>
        <dbReference type="ARBA" id="ARBA00023098"/>
    </source>
</evidence>
<dbReference type="GO" id="GO:0033818">
    <property type="term" value="F:beta-ketoacyl-acyl-carrier-protein synthase III activity"/>
    <property type="evidence" value="ECO:0007669"/>
    <property type="project" value="UniProtKB-UniRule"/>
</dbReference>
<evidence type="ECO:0000256" key="1">
    <source>
        <dbReference type="ARBA" id="ARBA00005194"/>
    </source>
</evidence>
<evidence type="ECO:0000256" key="3">
    <source>
        <dbReference type="ARBA" id="ARBA00012333"/>
    </source>
</evidence>
<dbReference type="FunFam" id="3.40.47.10:FF:000004">
    <property type="entry name" value="3-oxoacyl-[acyl-carrier-protein] synthase 3"/>
    <property type="match status" value="1"/>
</dbReference>
<dbReference type="InterPro" id="IPR004655">
    <property type="entry name" value="FabH"/>
</dbReference>
<gene>
    <name evidence="12" type="primary">fabH</name>
    <name evidence="15" type="ORF">ENW48_07755</name>
</gene>
<evidence type="ECO:0000256" key="5">
    <source>
        <dbReference type="ARBA" id="ARBA00022679"/>
    </source>
</evidence>
<feature type="active site" evidence="12">
    <location>
        <position position="297"/>
    </location>
</feature>
<evidence type="ECO:0000256" key="6">
    <source>
        <dbReference type="ARBA" id="ARBA00022832"/>
    </source>
</evidence>
<keyword evidence="8 12" id="KW-0275">Fatty acid biosynthesis</keyword>
<proteinExistence type="inferred from homology"/>
<dbReference type="GO" id="GO:0006633">
    <property type="term" value="P:fatty acid biosynthetic process"/>
    <property type="evidence" value="ECO:0007669"/>
    <property type="project" value="UniProtKB-UniRule"/>
</dbReference>
<evidence type="ECO:0000256" key="9">
    <source>
        <dbReference type="ARBA" id="ARBA00023268"/>
    </source>
</evidence>
<dbReference type="InterPro" id="IPR013747">
    <property type="entry name" value="ACP_syn_III_C"/>
</dbReference>
<dbReference type="InterPro" id="IPR016039">
    <property type="entry name" value="Thiolase-like"/>
</dbReference>
<evidence type="ECO:0000256" key="8">
    <source>
        <dbReference type="ARBA" id="ARBA00023160"/>
    </source>
</evidence>
<dbReference type="GO" id="GO:0005737">
    <property type="term" value="C:cytoplasm"/>
    <property type="evidence" value="ECO:0007669"/>
    <property type="project" value="UniProtKB-SubCell"/>
</dbReference>
<dbReference type="NCBIfam" id="NF006829">
    <property type="entry name" value="PRK09352.1"/>
    <property type="match status" value="1"/>
</dbReference>
<comment type="domain">
    <text evidence="12">The last Arg residue of the ACP-binding site is essential for the weak association between ACP/AcpP and FabH.</text>
</comment>
<comment type="catalytic activity">
    <reaction evidence="11">
        <text>malonyl-[ACP] + acetyl-CoA + H(+) = 3-oxobutanoyl-[ACP] + CO2 + CoA</text>
        <dbReference type="Rhea" id="RHEA:12080"/>
        <dbReference type="Rhea" id="RHEA-COMP:9623"/>
        <dbReference type="Rhea" id="RHEA-COMP:9625"/>
        <dbReference type="ChEBI" id="CHEBI:15378"/>
        <dbReference type="ChEBI" id="CHEBI:16526"/>
        <dbReference type="ChEBI" id="CHEBI:57287"/>
        <dbReference type="ChEBI" id="CHEBI:57288"/>
        <dbReference type="ChEBI" id="CHEBI:78449"/>
        <dbReference type="ChEBI" id="CHEBI:78450"/>
        <dbReference type="EC" id="2.3.1.180"/>
    </reaction>
    <physiologicalReaction direction="left-to-right" evidence="11">
        <dbReference type="Rhea" id="RHEA:12081"/>
    </physiologicalReaction>
</comment>
<dbReference type="Gene3D" id="3.40.47.10">
    <property type="match status" value="1"/>
</dbReference>
<evidence type="ECO:0000259" key="13">
    <source>
        <dbReference type="Pfam" id="PF08541"/>
    </source>
</evidence>
<comment type="caution">
    <text evidence="15">The sequence shown here is derived from an EMBL/GenBank/DDBJ whole genome shotgun (WGS) entry which is preliminary data.</text>
</comment>
<comment type="pathway">
    <text evidence="1 12">Lipid metabolism; fatty acid biosynthesis.</text>
</comment>